<dbReference type="GO" id="GO:0005351">
    <property type="term" value="F:carbohydrate:proton symporter activity"/>
    <property type="evidence" value="ECO:0007669"/>
    <property type="project" value="TreeGrafter"/>
</dbReference>
<feature type="transmembrane region" description="Helical" evidence="7">
    <location>
        <begin position="324"/>
        <end position="346"/>
    </location>
</feature>
<dbReference type="Proteomes" id="UP001274830">
    <property type="component" value="Unassembled WGS sequence"/>
</dbReference>
<evidence type="ECO:0000313" key="10">
    <source>
        <dbReference type="Proteomes" id="UP001274830"/>
    </source>
</evidence>
<dbReference type="EMBL" id="JAUTXT010000056">
    <property type="protein sequence ID" value="KAK3670467.1"/>
    <property type="molecule type" value="Genomic_DNA"/>
</dbReference>
<comment type="subcellular location">
    <subcellularLocation>
        <location evidence="1">Membrane</location>
        <topology evidence="1">Multi-pass membrane protein</topology>
    </subcellularLocation>
</comment>
<dbReference type="InterPro" id="IPR050360">
    <property type="entry name" value="MFS_Sugar_Transporters"/>
</dbReference>
<feature type="transmembrane region" description="Helical" evidence="7">
    <location>
        <begin position="355"/>
        <end position="379"/>
    </location>
</feature>
<organism evidence="9 10">
    <name type="scientific">Recurvomyces mirabilis</name>
    <dbReference type="NCBI Taxonomy" id="574656"/>
    <lineage>
        <taxon>Eukaryota</taxon>
        <taxon>Fungi</taxon>
        <taxon>Dikarya</taxon>
        <taxon>Ascomycota</taxon>
        <taxon>Pezizomycotina</taxon>
        <taxon>Dothideomycetes</taxon>
        <taxon>Dothideomycetidae</taxon>
        <taxon>Mycosphaerellales</taxon>
        <taxon>Teratosphaeriaceae</taxon>
        <taxon>Recurvomyces</taxon>
    </lineage>
</organism>
<dbReference type="PROSITE" id="PS00216">
    <property type="entry name" value="SUGAR_TRANSPORT_1"/>
    <property type="match status" value="1"/>
</dbReference>
<dbReference type="PROSITE" id="PS00217">
    <property type="entry name" value="SUGAR_TRANSPORT_2"/>
    <property type="match status" value="1"/>
</dbReference>
<proteinExistence type="inferred from homology"/>
<dbReference type="InterPro" id="IPR005829">
    <property type="entry name" value="Sugar_transporter_CS"/>
</dbReference>
<feature type="transmembrane region" description="Helical" evidence="7">
    <location>
        <begin position="72"/>
        <end position="91"/>
    </location>
</feature>
<evidence type="ECO:0000259" key="8">
    <source>
        <dbReference type="PROSITE" id="PS50850"/>
    </source>
</evidence>
<feature type="domain" description="Major facilitator superfamily (MFS) profile" evidence="8">
    <location>
        <begin position="21"/>
        <end position="462"/>
    </location>
</feature>
<reference evidence="9" key="1">
    <citation type="submission" date="2023-07" db="EMBL/GenBank/DDBJ databases">
        <title>Black Yeasts Isolated from many extreme environments.</title>
        <authorList>
            <person name="Coleine C."/>
            <person name="Stajich J.E."/>
            <person name="Selbmann L."/>
        </authorList>
    </citation>
    <scope>NUCLEOTIDE SEQUENCE</scope>
    <source>
        <strain evidence="9">CCFEE 5485</strain>
    </source>
</reference>
<evidence type="ECO:0000256" key="2">
    <source>
        <dbReference type="ARBA" id="ARBA00010992"/>
    </source>
</evidence>
<dbReference type="InterPro" id="IPR020846">
    <property type="entry name" value="MFS_dom"/>
</dbReference>
<accession>A0AAE0TRG2</accession>
<keyword evidence="6 7" id="KW-0472">Membrane</keyword>
<evidence type="ECO:0000256" key="5">
    <source>
        <dbReference type="ARBA" id="ARBA00022989"/>
    </source>
</evidence>
<dbReference type="InterPro" id="IPR003663">
    <property type="entry name" value="Sugar/inositol_transpt"/>
</dbReference>
<name>A0AAE0TRG2_9PEZI</name>
<feature type="transmembrane region" description="Helical" evidence="7">
    <location>
        <begin position="399"/>
        <end position="417"/>
    </location>
</feature>
<dbReference type="SUPFAM" id="SSF103473">
    <property type="entry name" value="MFS general substrate transporter"/>
    <property type="match status" value="1"/>
</dbReference>
<dbReference type="Pfam" id="PF00083">
    <property type="entry name" value="Sugar_tr"/>
    <property type="match status" value="1"/>
</dbReference>
<protein>
    <recommendedName>
        <fullName evidence="8">Major facilitator superfamily (MFS) profile domain-containing protein</fullName>
    </recommendedName>
</protein>
<feature type="transmembrane region" description="Helical" evidence="7">
    <location>
        <begin position="125"/>
        <end position="145"/>
    </location>
</feature>
<dbReference type="AlphaFoldDB" id="A0AAE0TRG2"/>
<dbReference type="GO" id="GO:0016020">
    <property type="term" value="C:membrane"/>
    <property type="evidence" value="ECO:0007669"/>
    <property type="project" value="UniProtKB-SubCell"/>
</dbReference>
<dbReference type="InterPro" id="IPR036259">
    <property type="entry name" value="MFS_trans_sf"/>
</dbReference>
<keyword evidence="4 7" id="KW-0812">Transmembrane</keyword>
<evidence type="ECO:0000313" key="9">
    <source>
        <dbReference type="EMBL" id="KAK3670467.1"/>
    </source>
</evidence>
<evidence type="ECO:0000256" key="4">
    <source>
        <dbReference type="ARBA" id="ARBA00022692"/>
    </source>
</evidence>
<evidence type="ECO:0000256" key="1">
    <source>
        <dbReference type="ARBA" id="ARBA00004141"/>
    </source>
</evidence>
<dbReference type="Gene3D" id="1.20.1250.20">
    <property type="entry name" value="MFS general substrate transporter like domains"/>
    <property type="match status" value="1"/>
</dbReference>
<evidence type="ECO:0000256" key="3">
    <source>
        <dbReference type="ARBA" id="ARBA00022448"/>
    </source>
</evidence>
<comment type="similarity">
    <text evidence="2">Belongs to the major facilitator superfamily. Sugar transporter (TC 2.A.1.1) family.</text>
</comment>
<feature type="transmembrane region" description="Helical" evidence="7">
    <location>
        <begin position="196"/>
        <end position="214"/>
    </location>
</feature>
<keyword evidence="10" id="KW-1185">Reference proteome</keyword>
<dbReference type="PANTHER" id="PTHR48022:SF8">
    <property type="entry name" value="MAJOR FACILITATOR SUPERFAMILY (MFS) PROFILE DOMAIN-CONTAINING PROTEIN-RELATED"/>
    <property type="match status" value="1"/>
</dbReference>
<dbReference type="PANTHER" id="PTHR48022">
    <property type="entry name" value="PLASTIDIC GLUCOSE TRANSPORTER 4"/>
    <property type="match status" value="1"/>
</dbReference>
<keyword evidence="3" id="KW-0813">Transport</keyword>
<feature type="transmembrane region" description="Helical" evidence="7">
    <location>
        <begin position="157"/>
        <end position="176"/>
    </location>
</feature>
<dbReference type="InterPro" id="IPR005828">
    <property type="entry name" value="MFS_sugar_transport-like"/>
</dbReference>
<evidence type="ECO:0000256" key="7">
    <source>
        <dbReference type="SAM" id="Phobius"/>
    </source>
</evidence>
<dbReference type="PROSITE" id="PS50850">
    <property type="entry name" value="MFS"/>
    <property type="match status" value="1"/>
</dbReference>
<comment type="caution">
    <text evidence="9">The sequence shown here is derived from an EMBL/GenBank/DDBJ whole genome shotgun (WGS) entry which is preliminary data.</text>
</comment>
<feature type="transmembrane region" description="Helical" evidence="7">
    <location>
        <begin position="103"/>
        <end position="119"/>
    </location>
</feature>
<keyword evidence="5 7" id="KW-1133">Transmembrane helix</keyword>
<sequence length="462" mass="49806">MFKKALADTPREALNLRLLLAVVCFGLMGAARGLDEGLIGTTVAQKSFMTEYCLSVTGTRTAAEVAQRKGNITAMVQIGSVAGSLIAFVFADQVGRLWATRELCAVWIVGVIVYITSGGNYGQVLAGRFVMGLGIGQTTVIAPAYLSEVAPRGMRGLCVCIFSGCVYHGIMLGYFANYGTSLHVSTHSAKQWIYPTSMHIIFAGLIIILSFVAFESPRYLMKAGKIEQGAATMAKLRGLSVDHPYVRAEMIDINDQLEREQEATMGAGILGPLKELFFIGRNRYAIVLGLMCQLLGQWSGANSITIYAPQYFALLGLKGSQETLLATGVFGVVKLVAALTCAFFLVDFIGRKRALYVGITLQFISMFYIAVFLATVPAISSTAAASGKEVLTAAQQHAATGAIVFIYISGVGWALGWNSIQYLIGAEIFPLRIRSLGTSIIMCFHFINQASQSRSFSARGKY</sequence>
<gene>
    <name evidence="9" type="ORF">LTR78_009708</name>
</gene>
<dbReference type="PRINTS" id="PR00171">
    <property type="entry name" value="SUGRTRNSPORT"/>
</dbReference>
<feature type="transmembrane region" description="Helical" evidence="7">
    <location>
        <begin position="284"/>
        <end position="304"/>
    </location>
</feature>
<evidence type="ECO:0000256" key="6">
    <source>
        <dbReference type="ARBA" id="ARBA00023136"/>
    </source>
</evidence>